<evidence type="ECO:0000259" key="1">
    <source>
        <dbReference type="PROSITE" id="PS51186"/>
    </source>
</evidence>
<keyword evidence="3" id="KW-1185">Reference proteome</keyword>
<gene>
    <name evidence="2" type="ORF">SAMN04489867_2107</name>
</gene>
<dbReference type="RefSeq" id="WP_091784990.1">
    <property type="nucleotide sequence ID" value="NZ_LT629711.1"/>
</dbReference>
<dbReference type="OrthoDB" id="9797989at2"/>
<dbReference type="AlphaFoldDB" id="A0A1H0RX08"/>
<dbReference type="Gene3D" id="3.40.630.30">
    <property type="match status" value="1"/>
</dbReference>
<accession>A0A1H0RX08</accession>
<dbReference type="GO" id="GO:0016747">
    <property type="term" value="F:acyltransferase activity, transferring groups other than amino-acyl groups"/>
    <property type="evidence" value="ECO:0007669"/>
    <property type="project" value="InterPro"/>
</dbReference>
<organism evidence="2 3">
    <name type="scientific">Pedococcus dokdonensis</name>
    <dbReference type="NCBI Taxonomy" id="443156"/>
    <lineage>
        <taxon>Bacteria</taxon>
        <taxon>Bacillati</taxon>
        <taxon>Actinomycetota</taxon>
        <taxon>Actinomycetes</taxon>
        <taxon>Micrococcales</taxon>
        <taxon>Intrasporangiaceae</taxon>
        <taxon>Pedococcus</taxon>
    </lineage>
</organism>
<protein>
    <submittedName>
        <fullName evidence="2">Predicted acetyltransferase</fullName>
    </submittedName>
</protein>
<dbReference type="CDD" id="cd04301">
    <property type="entry name" value="NAT_SF"/>
    <property type="match status" value="1"/>
</dbReference>
<dbReference type="Pfam" id="PF13302">
    <property type="entry name" value="Acetyltransf_3"/>
    <property type="match status" value="1"/>
</dbReference>
<proteinExistence type="predicted"/>
<dbReference type="STRING" id="443156.SAMN04489867_2107"/>
<dbReference type="PANTHER" id="PTHR39173:SF1">
    <property type="entry name" value="ACETYLTRANSFERASE"/>
    <property type="match status" value="1"/>
</dbReference>
<sequence length="187" mass="21044">MTRLVDPHVRYQAGYLAASDEFVRTGEQRDGDGDLAQPAERGYAGYTFTREGLADPTEFARFVAQRVGARDEDAPRRSNWTACHFFWVVDDDDEYVGSLALRHELTEWLLSEGGHIGYSIRPSARRRGHARDALRLALPVAREELGLEQVLLTCKEGNEGSRRAIEANGGVYEDSRNGTRRYWVPTG</sequence>
<dbReference type="PANTHER" id="PTHR39173">
    <property type="entry name" value="ACETYLTRANSFERASE"/>
    <property type="match status" value="1"/>
</dbReference>
<dbReference type="SUPFAM" id="SSF55729">
    <property type="entry name" value="Acyl-CoA N-acyltransferases (Nat)"/>
    <property type="match status" value="1"/>
</dbReference>
<dbReference type="EMBL" id="LT629711">
    <property type="protein sequence ID" value="SDP33536.1"/>
    <property type="molecule type" value="Genomic_DNA"/>
</dbReference>
<feature type="domain" description="N-acetyltransferase" evidence="1">
    <location>
        <begin position="49"/>
        <end position="187"/>
    </location>
</feature>
<evidence type="ECO:0000313" key="3">
    <source>
        <dbReference type="Proteomes" id="UP000199077"/>
    </source>
</evidence>
<name>A0A1H0RX08_9MICO</name>
<evidence type="ECO:0000313" key="2">
    <source>
        <dbReference type="EMBL" id="SDP33536.1"/>
    </source>
</evidence>
<reference evidence="3" key="1">
    <citation type="submission" date="2016-10" db="EMBL/GenBank/DDBJ databases">
        <authorList>
            <person name="Varghese N."/>
            <person name="Submissions S."/>
        </authorList>
    </citation>
    <scope>NUCLEOTIDE SEQUENCE [LARGE SCALE GENOMIC DNA]</scope>
    <source>
        <strain evidence="3">DSM 22329</strain>
    </source>
</reference>
<dbReference type="Proteomes" id="UP000199077">
    <property type="component" value="Chromosome I"/>
</dbReference>
<keyword evidence="2" id="KW-0808">Transferase</keyword>
<dbReference type="PROSITE" id="PS51186">
    <property type="entry name" value="GNAT"/>
    <property type="match status" value="1"/>
</dbReference>
<dbReference type="InterPro" id="IPR000182">
    <property type="entry name" value="GNAT_dom"/>
</dbReference>
<dbReference type="InterPro" id="IPR016181">
    <property type="entry name" value="Acyl_CoA_acyltransferase"/>
</dbReference>